<feature type="compositionally biased region" description="Basic and acidic residues" evidence="1">
    <location>
        <begin position="286"/>
        <end position="303"/>
    </location>
</feature>
<keyword evidence="2" id="KW-0472">Membrane</keyword>
<evidence type="ECO:0000313" key="3">
    <source>
        <dbReference type="Proteomes" id="UP000186698"/>
    </source>
</evidence>
<feature type="region of interest" description="Disordered" evidence="1">
    <location>
        <begin position="388"/>
        <end position="424"/>
    </location>
</feature>
<dbReference type="RefSeq" id="XP_018123429.2">
    <property type="nucleotide sequence ID" value="XM_018267940.2"/>
</dbReference>
<evidence type="ECO:0000256" key="2">
    <source>
        <dbReference type="SAM" id="Phobius"/>
    </source>
</evidence>
<dbReference type="KEGG" id="xla:108719220"/>
<name>A0A1L8FYN6_XENLA</name>
<dbReference type="PaxDb" id="8355-A0A1L8FYN6"/>
<proteinExistence type="predicted"/>
<feature type="compositionally biased region" description="Basic and acidic residues" evidence="1">
    <location>
        <begin position="409"/>
        <end position="424"/>
    </location>
</feature>
<evidence type="ECO:0000256" key="1">
    <source>
        <dbReference type="SAM" id="MobiDB-lite"/>
    </source>
</evidence>
<feature type="region of interest" description="Disordered" evidence="1">
    <location>
        <begin position="538"/>
        <end position="571"/>
    </location>
</feature>
<dbReference type="AlphaFoldDB" id="A0A1L8FYN6"/>
<sequence>MNLSNFIIWIIIFGLFQLFCTSTSEYTEEMEINDDINNNNTAIIQRGVNRHLKYVVPIAVIGSLLAVTLLGTTAWLVYVKKMAKKRANDVENQAAQSQNNSTTPERFFKALYGRIKQKLAKKKPVPDVENPPGSVQSEQKSKLFFRSLFEKLKLKKTEKTVTQSAQPEEKSTVSKSLIRFFRSLLEKLKLKKNEKPVEIDIEKAPGSVQPEQKPTAAEIPVRSVLKKPKMKKKKTKPTTKKLAKKKTKPTTKLAEKMTKPTTKKMVRKVKKKQVNEAKNLPTTAESSDRKEHRENAERTETPVKKSLPKAESAALSPTASSFLEPPIPIYEKPSKNRKLKQQSVTIEEKISNTDDTKGLMQQLIALQNKSPDLKLCVVSYERFEYNNEEDAPSLKVELQAPPLPPKTSEPAESKSDVKSQDYELKCSDEEGEVPLEILLERMDLQQQSEGPKSDVKSLDYELKCSDEEGEVPLEILLERMDLQQQSAGPGSEAQDVHIEMVDDANVEEQRDSSYLEKMFYYLLTSVYAVQTYIPAFLSSSEPEREMQPEKTEDTSVEQGEPPSSAEQKKPQ</sequence>
<dbReference type="GeneID" id="108719220"/>
<organism evidence="3 4">
    <name type="scientific">Xenopus laevis</name>
    <name type="common">African clawed frog</name>
    <dbReference type="NCBI Taxonomy" id="8355"/>
    <lineage>
        <taxon>Eukaryota</taxon>
        <taxon>Metazoa</taxon>
        <taxon>Chordata</taxon>
        <taxon>Craniata</taxon>
        <taxon>Vertebrata</taxon>
        <taxon>Euteleostomi</taxon>
        <taxon>Amphibia</taxon>
        <taxon>Batrachia</taxon>
        <taxon>Anura</taxon>
        <taxon>Pipoidea</taxon>
        <taxon>Pipidae</taxon>
        <taxon>Xenopodinae</taxon>
        <taxon>Xenopus</taxon>
        <taxon>Xenopus</taxon>
    </lineage>
</organism>
<protein>
    <submittedName>
        <fullName evidence="4">Nucleolar protein dao-5</fullName>
    </submittedName>
</protein>
<feature type="compositionally biased region" description="Basic and acidic residues" evidence="1">
    <location>
        <begin position="541"/>
        <end position="553"/>
    </location>
</feature>
<accession>A0A1L8FYN6</accession>
<feature type="transmembrane region" description="Helical" evidence="2">
    <location>
        <begin position="6"/>
        <end position="24"/>
    </location>
</feature>
<feature type="region of interest" description="Disordered" evidence="1">
    <location>
        <begin position="223"/>
        <end position="343"/>
    </location>
</feature>
<evidence type="ECO:0000313" key="4">
    <source>
        <dbReference type="RefSeq" id="XP_018123429.2"/>
    </source>
</evidence>
<reference evidence="4" key="1">
    <citation type="submission" date="2025-08" db="UniProtKB">
        <authorList>
            <consortium name="RefSeq"/>
        </authorList>
    </citation>
    <scope>IDENTIFICATION</scope>
    <source>
        <strain evidence="4">J_2021</strain>
        <tissue evidence="4">Erythrocytes</tissue>
    </source>
</reference>
<feature type="compositionally biased region" description="Basic residues" evidence="1">
    <location>
        <begin position="224"/>
        <end position="249"/>
    </location>
</feature>
<keyword evidence="3" id="KW-1185">Reference proteome</keyword>
<feature type="compositionally biased region" description="Basic residues" evidence="1">
    <location>
        <begin position="261"/>
        <end position="272"/>
    </location>
</feature>
<keyword evidence="2" id="KW-0812">Transmembrane</keyword>
<dbReference type="Proteomes" id="UP000186698">
    <property type="component" value="Chromosome 6L"/>
</dbReference>
<feature type="transmembrane region" description="Helical" evidence="2">
    <location>
        <begin position="54"/>
        <end position="78"/>
    </location>
</feature>
<keyword evidence="2" id="KW-1133">Transmembrane helix</keyword>
<gene>
    <name evidence="4" type="primary">LOC108719220</name>
</gene>